<dbReference type="PANTHER" id="PTHR36762">
    <property type="entry name" value="LIGHT-REGULATED PROTEIN 1, CHLOROPLASTIC"/>
    <property type="match status" value="1"/>
</dbReference>
<gene>
    <name evidence="2" type="ORF">G4B88_006042</name>
</gene>
<protein>
    <submittedName>
        <fullName evidence="2">Uncharacterized protein</fullName>
    </submittedName>
</protein>
<dbReference type="GO" id="GO:0009507">
    <property type="term" value="C:chloroplast"/>
    <property type="evidence" value="ECO:0007669"/>
    <property type="project" value="InterPro"/>
</dbReference>
<dbReference type="PANTHER" id="PTHR36762:SF2">
    <property type="entry name" value="LIGHT-REGULATED PROTEIN 1, CHLOROPLASTIC"/>
    <property type="match status" value="1"/>
</dbReference>
<name>A0A7J6IBM3_CANSA</name>
<evidence type="ECO:0000256" key="1">
    <source>
        <dbReference type="SAM" id="MobiDB-lite"/>
    </source>
</evidence>
<evidence type="ECO:0000313" key="3">
    <source>
        <dbReference type="Proteomes" id="UP000583929"/>
    </source>
</evidence>
<dbReference type="AlphaFoldDB" id="A0A7J6IBM3"/>
<proteinExistence type="predicted"/>
<dbReference type="InterPro" id="IPR009856">
    <property type="entry name" value="Lir1"/>
</dbReference>
<feature type="compositionally biased region" description="Polar residues" evidence="1">
    <location>
        <begin position="34"/>
        <end position="48"/>
    </location>
</feature>
<evidence type="ECO:0000313" key="2">
    <source>
        <dbReference type="EMBL" id="KAF4404656.1"/>
    </source>
</evidence>
<feature type="compositionally biased region" description="Basic residues" evidence="1">
    <location>
        <begin position="1"/>
        <end position="11"/>
    </location>
</feature>
<comment type="caution">
    <text evidence="2">The sequence shown here is derived from an EMBL/GenBank/DDBJ whole genome shotgun (WGS) entry which is preliminary data.</text>
</comment>
<sequence>MKAEPRRKKQRIGAQWLRTGTDSDKQFSDEFESSGRNDQVVNDGNQSPRNERRNANMYQGQEDGQIHAMNDGENHAFVNTKDVSQSLSGRSEERVPTNTIMVIDTKRRRTIMEDAMQCNVVGWRWENITLRVVFCKRTQSSCRLKISMKMQATLNLPPSSLPFGLTKPPLPLPLLPWFPKLQKPSTFRPLQLQLKPFSATANDTPTTVDYSSLTSVFPAEACETIGGEACDAEMYPEVKPPPTKTDATSTTTTTLQSVDRDYLQYDEPKTVFPGEACDDLGGEFCEPDYQTGVY</sequence>
<reference evidence="2 3" key="1">
    <citation type="journal article" date="2020" name="bioRxiv">
        <title>Sequence and annotation of 42 cannabis genomes reveals extensive copy number variation in cannabinoid synthesis and pathogen resistance genes.</title>
        <authorList>
            <person name="Mckernan K.J."/>
            <person name="Helbert Y."/>
            <person name="Kane L.T."/>
            <person name="Ebling H."/>
            <person name="Zhang L."/>
            <person name="Liu B."/>
            <person name="Eaton Z."/>
            <person name="Mclaughlin S."/>
            <person name="Kingan S."/>
            <person name="Baybayan P."/>
            <person name="Concepcion G."/>
            <person name="Jordan M."/>
            <person name="Riva A."/>
            <person name="Barbazuk W."/>
            <person name="Harkins T."/>
        </authorList>
    </citation>
    <scope>NUCLEOTIDE SEQUENCE [LARGE SCALE GENOMIC DNA]</scope>
    <source>
        <strain evidence="3">cv. Jamaican Lion 4</strain>
        <tissue evidence="2">Leaf</tissue>
    </source>
</reference>
<dbReference type="EMBL" id="JAATIQ010000001">
    <property type="protein sequence ID" value="KAF4404656.1"/>
    <property type="molecule type" value="Genomic_DNA"/>
</dbReference>
<organism evidence="2 3">
    <name type="scientific">Cannabis sativa</name>
    <name type="common">Hemp</name>
    <name type="synonym">Marijuana</name>
    <dbReference type="NCBI Taxonomy" id="3483"/>
    <lineage>
        <taxon>Eukaryota</taxon>
        <taxon>Viridiplantae</taxon>
        <taxon>Streptophyta</taxon>
        <taxon>Embryophyta</taxon>
        <taxon>Tracheophyta</taxon>
        <taxon>Spermatophyta</taxon>
        <taxon>Magnoliopsida</taxon>
        <taxon>eudicotyledons</taxon>
        <taxon>Gunneridae</taxon>
        <taxon>Pentapetalae</taxon>
        <taxon>rosids</taxon>
        <taxon>fabids</taxon>
        <taxon>Rosales</taxon>
        <taxon>Cannabaceae</taxon>
        <taxon>Cannabis</taxon>
    </lineage>
</organism>
<accession>A0A7J6IBM3</accession>
<feature type="region of interest" description="Disordered" evidence="1">
    <location>
        <begin position="1"/>
        <end position="52"/>
    </location>
</feature>
<dbReference type="Pfam" id="PF07207">
    <property type="entry name" value="Lir1"/>
    <property type="match status" value="1"/>
</dbReference>
<dbReference type="Proteomes" id="UP000583929">
    <property type="component" value="Unassembled WGS sequence"/>
</dbReference>
<keyword evidence="3" id="KW-1185">Reference proteome</keyword>